<protein>
    <submittedName>
        <fullName evidence="1">Uncharacterized protein</fullName>
    </submittedName>
</protein>
<evidence type="ECO:0000313" key="1">
    <source>
        <dbReference type="EMBL" id="KRY88734.1"/>
    </source>
</evidence>
<keyword evidence="2" id="KW-1185">Reference proteome</keyword>
<gene>
    <name evidence="1" type="ORF">T4D_3357</name>
</gene>
<dbReference type="EMBL" id="JYDT01000039">
    <property type="protein sequence ID" value="KRY88734.1"/>
    <property type="molecule type" value="Genomic_DNA"/>
</dbReference>
<accession>A0A0V1FRZ9</accession>
<comment type="caution">
    <text evidence="1">The sequence shown here is derived from an EMBL/GenBank/DDBJ whole genome shotgun (WGS) entry which is preliminary data.</text>
</comment>
<dbReference type="AlphaFoldDB" id="A0A0V1FRZ9"/>
<evidence type="ECO:0000313" key="2">
    <source>
        <dbReference type="Proteomes" id="UP000054995"/>
    </source>
</evidence>
<proteinExistence type="predicted"/>
<reference evidence="1 2" key="1">
    <citation type="submission" date="2015-01" db="EMBL/GenBank/DDBJ databases">
        <title>Evolution of Trichinella species and genotypes.</title>
        <authorList>
            <person name="Korhonen P.K."/>
            <person name="Edoardo P."/>
            <person name="Giuseppe L.R."/>
            <person name="Gasser R.B."/>
        </authorList>
    </citation>
    <scope>NUCLEOTIDE SEQUENCE [LARGE SCALE GENOMIC DNA]</scope>
    <source>
        <strain evidence="1">ISS470</strain>
    </source>
</reference>
<sequence>MGFLVLVGVMAKSFYFVYGIPRSSGILLLALIQQLSSLFQWRHSPIGNNSADLLIGFWTFEQLAL</sequence>
<organism evidence="1 2">
    <name type="scientific">Trichinella pseudospiralis</name>
    <name type="common">Parasitic roundworm</name>
    <dbReference type="NCBI Taxonomy" id="6337"/>
    <lineage>
        <taxon>Eukaryota</taxon>
        <taxon>Metazoa</taxon>
        <taxon>Ecdysozoa</taxon>
        <taxon>Nematoda</taxon>
        <taxon>Enoplea</taxon>
        <taxon>Dorylaimia</taxon>
        <taxon>Trichinellida</taxon>
        <taxon>Trichinellidae</taxon>
        <taxon>Trichinella</taxon>
    </lineage>
</organism>
<dbReference type="Proteomes" id="UP000054995">
    <property type="component" value="Unassembled WGS sequence"/>
</dbReference>
<name>A0A0V1FRZ9_TRIPS</name>